<evidence type="ECO:0000313" key="6">
    <source>
        <dbReference type="Proteomes" id="UP000178710"/>
    </source>
</evidence>
<organism evidence="5 6">
    <name type="scientific">Candidatus Sungbacteria bacterium RIFCSPHIGHO2_02_FULL_49_20</name>
    <dbReference type="NCBI Taxonomy" id="1802272"/>
    <lineage>
        <taxon>Bacteria</taxon>
        <taxon>Candidatus Sungiibacteriota</taxon>
    </lineage>
</organism>
<evidence type="ECO:0000256" key="1">
    <source>
        <dbReference type="ARBA" id="ARBA00007698"/>
    </source>
</evidence>
<dbReference type="GO" id="GO:1990904">
    <property type="term" value="C:ribonucleoprotein complex"/>
    <property type="evidence" value="ECO:0007669"/>
    <property type="project" value="UniProtKB-KW"/>
</dbReference>
<keyword evidence="3 4" id="KW-0687">Ribonucleoprotein</keyword>
<dbReference type="CDD" id="cd07026">
    <property type="entry name" value="Ribosomal_L20"/>
    <property type="match status" value="1"/>
</dbReference>
<name>A0A1G2KMA9_9BACT</name>
<dbReference type="PANTHER" id="PTHR10986">
    <property type="entry name" value="39S RIBOSOMAL PROTEIN L20"/>
    <property type="match status" value="1"/>
</dbReference>
<dbReference type="PRINTS" id="PR00062">
    <property type="entry name" value="RIBOSOMALL20"/>
</dbReference>
<keyword evidence="2 4" id="KW-0689">Ribosomal protein</keyword>
<dbReference type="SUPFAM" id="SSF74731">
    <property type="entry name" value="Ribosomal protein L20"/>
    <property type="match status" value="1"/>
</dbReference>
<protein>
    <recommendedName>
        <fullName evidence="4">50S ribosomal protein L20</fullName>
    </recommendedName>
</protein>
<comment type="similarity">
    <text evidence="1 4">Belongs to the bacterial ribosomal protein bL20 family.</text>
</comment>
<gene>
    <name evidence="5" type="ORF">A3C12_01695</name>
</gene>
<proteinExistence type="inferred from homology"/>
<dbReference type="InterPro" id="IPR005813">
    <property type="entry name" value="Ribosomal_bL20"/>
</dbReference>
<dbReference type="Proteomes" id="UP000178710">
    <property type="component" value="Unassembled WGS sequence"/>
</dbReference>
<dbReference type="InterPro" id="IPR035566">
    <property type="entry name" value="Ribosomal_protein_bL20_C"/>
</dbReference>
<keyword evidence="4" id="KW-0694">RNA-binding</keyword>
<evidence type="ECO:0000313" key="5">
    <source>
        <dbReference type="EMBL" id="OHA00597.1"/>
    </source>
</evidence>
<dbReference type="AlphaFoldDB" id="A0A1G2KMA9"/>
<dbReference type="GO" id="GO:0006412">
    <property type="term" value="P:translation"/>
    <property type="evidence" value="ECO:0007669"/>
    <property type="project" value="InterPro"/>
</dbReference>
<evidence type="ECO:0000256" key="3">
    <source>
        <dbReference type="ARBA" id="ARBA00023274"/>
    </source>
</evidence>
<dbReference type="EMBL" id="MHQK01000053">
    <property type="protein sequence ID" value="OHA00597.1"/>
    <property type="molecule type" value="Genomic_DNA"/>
</dbReference>
<dbReference type="GO" id="GO:0003735">
    <property type="term" value="F:structural constituent of ribosome"/>
    <property type="evidence" value="ECO:0007669"/>
    <property type="project" value="InterPro"/>
</dbReference>
<comment type="caution">
    <text evidence="5">The sequence shown here is derived from an EMBL/GenBank/DDBJ whole genome shotgun (WGS) entry which is preliminary data.</text>
</comment>
<dbReference type="NCBIfam" id="TIGR01032">
    <property type="entry name" value="rplT_bact"/>
    <property type="match status" value="1"/>
</dbReference>
<dbReference type="GO" id="GO:0005840">
    <property type="term" value="C:ribosome"/>
    <property type="evidence" value="ECO:0007669"/>
    <property type="project" value="UniProtKB-KW"/>
</dbReference>
<sequence>MSRVKGGVHALKKRRKTLKYAKGYHWGRKSKERQAREALLHAWTYSFQHRKKKKGEFRALWQVKISGALSDKNISYSKFIGALAKKNITLNRKMLAEIAEKYPDTFNKIVAEVK</sequence>
<evidence type="ECO:0000256" key="4">
    <source>
        <dbReference type="RuleBase" id="RU000560"/>
    </source>
</evidence>
<dbReference type="Gene3D" id="1.10.1900.20">
    <property type="entry name" value="Ribosomal protein L20"/>
    <property type="match status" value="1"/>
</dbReference>
<accession>A0A1G2KMA9</accession>
<comment type="function">
    <text evidence="4">Binds directly to 23S ribosomal RNA and is necessary for the in vitro assembly process of the 50S ribosomal subunit. It is not involved in the protein synthesizing functions of that subunit.</text>
</comment>
<dbReference type="Gene3D" id="6.10.160.10">
    <property type="match status" value="1"/>
</dbReference>
<dbReference type="Pfam" id="PF00453">
    <property type="entry name" value="Ribosomal_L20"/>
    <property type="match status" value="1"/>
</dbReference>
<evidence type="ECO:0000256" key="2">
    <source>
        <dbReference type="ARBA" id="ARBA00022980"/>
    </source>
</evidence>
<dbReference type="FunFam" id="1.10.1900.20:FF:000001">
    <property type="entry name" value="50S ribosomal protein L20"/>
    <property type="match status" value="1"/>
</dbReference>
<dbReference type="GO" id="GO:0019843">
    <property type="term" value="F:rRNA binding"/>
    <property type="evidence" value="ECO:0007669"/>
    <property type="project" value="UniProtKB-KW"/>
</dbReference>
<reference evidence="5 6" key="1">
    <citation type="journal article" date="2016" name="Nat. Commun.">
        <title>Thousands of microbial genomes shed light on interconnected biogeochemical processes in an aquifer system.</title>
        <authorList>
            <person name="Anantharaman K."/>
            <person name="Brown C.T."/>
            <person name="Hug L.A."/>
            <person name="Sharon I."/>
            <person name="Castelle C.J."/>
            <person name="Probst A.J."/>
            <person name="Thomas B.C."/>
            <person name="Singh A."/>
            <person name="Wilkins M.J."/>
            <person name="Karaoz U."/>
            <person name="Brodie E.L."/>
            <person name="Williams K.H."/>
            <person name="Hubbard S.S."/>
            <person name="Banfield J.F."/>
        </authorList>
    </citation>
    <scope>NUCLEOTIDE SEQUENCE [LARGE SCALE GENOMIC DNA]</scope>
</reference>
<keyword evidence="4" id="KW-0699">rRNA-binding</keyword>